<evidence type="ECO:0000313" key="2">
    <source>
        <dbReference type="EMBL" id="SBS26581.1"/>
    </source>
</evidence>
<sequence>MRLLLISALILSANSTYANDILDRLKARYKAIEQGEVALPELNAPQQNISTTPSNNASMVNLNSSDVFIPSGEELIVTLYFDRYLLGDIFGVKTDSGAAFSLADIATVLDFPITTQNEAPQAQGWVRTPDNTFSLSILENQSSITLAGVTYPVSQEAIVDIDELFIDADTLEDWFDIIIDINYQELKANISSNAPLPLQERIARQSRSGSIQPNANVAQNPLAENDYSPLSLPLLDIQASTSFAQNRNQSTNLSVLGGNDLAYFNTQYYLAANSEIGLTGARLQASKTSPEAGLLGPLQATILELGDIRPTRVNNTLNSSNAVGLRVSNEKIGNINNTSIDLFGDIQPGWDIEIYRNNLLIASDTNIEDGRYNFDNLPLVFGANTVEIVFYGPQGQIEREVESYYVDGTGLGAGSFVYDVSLYEDGAELFDSFLDAQSNSQSYGTTLTGRGTFGLTDWLSINVGQQTHLDSEYRAFDRQSVGFTTSLFGQALLSSDYIVAPDSSSIEEHTLSTEVLGQSLDYSITKSKYQDELTQDWQTSKNDEINLSGEISALNLSYQQDIERQQSNNQTEYQYRNQIATSIQDIYLSHELEWGSLDDDKVGRWQLQKFIDGYFVRVGSSYVINPDFHVNGISTEVSGAPFENIQAQVSYSRNLDTQVNNIALSTSWRPGDFSLRSRLAYNDLLGWSANLSGQVSIGQIQQGYFTSNRSLVSQGSLSVFVYQDNNNNGVFDLQDQALPDIDVLSKQSFRRAKTDKNGIAVIESLPNYRQTDIEVDEGSVANPYLIPRGEGVSVIPRSSVVQHIEIPMVNSIEIEGKVSELLSNEAPRPVAFVPVQLLDKFNQVIDEVNTEFDGYYVFSRVPPGQHSIRVKPEYLVQRSYLPQTATQIDQRRAQDNLILGENLYIRKGDEVSGYSSEIRSFASLGALRSYWTILRKRQPQLLDYHYFYQQNGQTYTLYIGFSEERQPAENACEKFTTIGLACSVQAITRR</sequence>
<protein>
    <recommendedName>
        <fullName evidence="4">SPOR domain-containing protein</fullName>
    </recommendedName>
</protein>
<dbReference type="RefSeq" id="WP_067205173.1">
    <property type="nucleotide sequence ID" value="NZ_FLOC01000002.1"/>
</dbReference>
<dbReference type="InterPro" id="IPR013783">
    <property type="entry name" value="Ig-like_fold"/>
</dbReference>
<name>A0A1A8T693_9GAMM</name>
<dbReference type="Proteomes" id="UP000092627">
    <property type="component" value="Unassembled WGS sequence"/>
</dbReference>
<dbReference type="STRING" id="295068.MAQ5080_00559"/>
<proteinExistence type="predicted"/>
<organism evidence="2 3">
    <name type="scientific">Marinomonas aquimarina</name>
    <dbReference type="NCBI Taxonomy" id="295068"/>
    <lineage>
        <taxon>Bacteria</taxon>
        <taxon>Pseudomonadati</taxon>
        <taxon>Pseudomonadota</taxon>
        <taxon>Gammaproteobacteria</taxon>
        <taxon>Oceanospirillales</taxon>
        <taxon>Oceanospirillaceae</taxon>
        <taxon>Marinomonas</taxon>
    </lineage>
</organism>
<dbReference type="AlphaFoldDB" id="A0A1A8T693"/>
<dbReference type="Gene3D" id="2.60.40.10">
    <property type="entry name" value="Immunoglobulins"/>
    <property type="match status" value="1"/>
</dbReference>
<gene>
    <name evidence="2" type="ORF">MAQ5080_00559</name>
</gene>
<evidence type="ECO:0000256" key="1">
    <source>
        <dbReference type="SAM" id="SignalP"/>
    </source>
</evidence>
<accession>A0A1A8T693</accession>
<keyword evidence="3" id="KW-1185">Reference proteome</keyword>
<feature type="chain" id="PRO_5008378825" description="SPOR domain-containing protein" evidence="1">
    <location>
        <begin position="19"/>
        <end position="990"/>
    </location>
</feature>
<dbReference type="EMBL" id="FLOC01000002">
    <property type="protein sequence ID" value="SBS26581.1"/>
    <property type="molecule type" value="Genomic_DNA"/>
</dbReference>
<dbReference type="OrthoDB" id="121544at2"/>
<reference evidence="2 3" key="1">
    <citation type="submission" date="2016-06" db="EMBL/GenBank/DDBJ databases">
        <authorList>
            <person name="Kjaerup R.B."/>
            <person name="Dalgaard T.S."/>
            <person name="Juul-Madsen H.R."/>
        </authorList>
    </citation>
    <scope>NUCLEOTIDE SEQUENCE [LARGE SCALE GENOMIC DNA]</scope>
    <source>
        <strain evidence="2 3">CECT 5080</strain>
    </source>
</reference>
<keyword evidence="1" id="KW-0732">Signal</keyword>
<evidence type="ECO:0008006" key="4">
    <source>
        <dbReference type="Google" id="ProtNLM"/>
    </source>
</evidence>
<dbReference type="SUPFAM" id="SSF49478">
    <property type="entry name" value="Cna protein B-type domain"/>
    <property type="match status" value="1"/>
</dbReference>
<feature type="signal peptide" evidence="1">
    <location>
        <begin position="1"/>
        <end position="18"/>
    </location>
</feature>
<evidence type="ECO:0000313" key="3">
    <source>
        <dbReference type="Proteomes" id="UP000092627"/>
    </source>
</evidence>